<dbReference type="SUPFAM" id="SSF52047">
    <property type="entry name" value="RNI-like"/>
    <property type="match status" value="1"/>
</dbReference>
<evidence type="ECO:0000313" key="1">
    <source>
        <dbReference type="EMBL" id="KAJ4268825.1"/>
    </source>
</evidence>
<name>A0A9W8SBN0_9HYPO</name>
<dbReference type="EMBL" id="JAOQAZ010000003">
    <property type="protein sequence ID" value="KAJ4268825.1"/>
    <property type="molecule type" value="Genomic_DNA"/>
</dbReference>
<protein>
    <recommendedName>
        <fullName evidence="3">F-box domain-containing protein</fullName>
    </recommendedName>
</protein>
<evidence type="ECO:0000313" key="2">
    <source>
        <dbReference type="Proteomes" id="UP001152049"/>
    </source>
</evidence>
<keyword evidence="2" id="KW-1185">Reference proteome</keyword>
<accession>A0A9W8SBN0</accession>
<comment type="caution">
    <text evidence="1">The sequence shown here is derived from an EMBL/GenBank/DDBJ whole genome shotgun (WGS) entry which is preliminary data.</text>
</comment>
<organism evidence="1 2">
    <name type="scientific">Fusarium torreyae</name>
    <dbReference type="NCBI Taxonomy" id="1237075"/>
    <lineage>
        <taxon>Eukaryota</taxon>
        <taxon>Fungi</taxon>
        <taxon>Dikarya</taxon>
        <taxon>Ascomycota</taxon>
        <taxon>Pezizomycotina</taxon>
        <taxon>Sordariomycetes</taxon>
        <taxon>Hypocreomycetidae</taxon>
        <taxon>Hypocreales</taxon>
        <taxon>Nectriaceae</taxon>
        <taxon>Fusarium</taxon>
    </lineage>
</organism>
<reference evidence="1" key="1">
    <citation type="submission" date="2022-09" db="EMBL/GenBank/DDBJ databases">
        <title>Fusarium specimens isolated from Avocado Roots.</title>
        <authorList>
            <person name="Stajich J."/>
            <person name="Roper C."/>
            <person name="Heimlech-Rivalta G."/>
        </authorList>
    </citation>
    <scope>NUCLEOTIDE SEQUENCE</scope>
    <source>
        <strain evidence="1">CF00136</strain>
    </source>
</reference>
<evidence type="ECO:0008006" key="3">
    <source>
        <dbReference type="Google" id="ProtNLM"/>
    </source>
</evidence>
<dbReference type="Proteomes" id="UP001152049">
    <property type="component" value="Unassembled WGS sequence"/>
</dbReference>
<proteinExistence type="predicted"/>
<gene>
    <name evidence="1" type="ORF">NW762_002895</name>
</gene>
<dbReference type="OrthoDB" id="2520703at2759"/>
<sequence length="463" mass="52824">MGFQDLQPELLYQICEYFCQHCTETYSIAPEHENWQAHAHNIIRRRALLDLSLVCRSWSPVAQNVLHHHFGFYETACDCQVQFCRTISQRPELGNQLKVARLHHEKAFLYPANGGSWIARALDKYPNFLAYKMNASDMNVSDWQVYIAPLILLQAPNLEHAVVHGTLDWMLFNTFNKPAVIQANALPRNLRMLSLGNEGQVIHGDGLRPVDLSETGMGGLFPALNNLEVLTVSNPDSFSIYAELSLQGLRILRLANICITKEQLQILVDIPTCLEEFAFHDMGDASFTADGAVTSGEVFEVLASKKDTLKRVVVKMDSGQQTHTSSKQLVNLEKLRVNWRAFCDVFGLAFHQQHLDDQAFINAFPSSLHTLRLEASTESIYRIRKAVIAYINSTYRKSREEQKLREVIIHYKDLQSLVPPMDGINSTEEMMAFNERLIRGRCPEWFENGNLIITKKPILWYSI</sequence>
<dbReference type="AlphaFoldDB" id="A0A9W8SBN0"/>